<dbReference type="EMBL" id="LR215037">
    <property type="protein sequence ID" value="VEU75785.1"/>
    <property type="molecule type" value="Genomic_DNA"/>
</dbReference>
<dbReference type="SUPFAM" id="SSF54631">
    <property type="entry name" value="CBS-domain pair"/>
    <property type="match status" value="1"/>
</dbReference>
<dbReference type="AlphaFoldDB" id="A0A449B5E0"/>
<keyword evidence="2 8" id="KW-0812">Transmembrane</keyword>
<feature type="domain" description="CBS" evidence="10">
    <location>
        <begin position="265"/>
        <end position="322"/>
    </location>
</feature>
<dbReference type="Pfam" id="PF00571">
    <property type="entry name" value="CBS"/>
    <property type="match status" value="2"/>
</dbReference>
<dbReference type="InterPro" id="IPR000644">
    <property type="entry name" value="CBS_dom"/>
</dbReference>
<dbReference type="PROSITE" id="PS51846">
    <property type="entry name" value="CNNM"/>
    <property type="match status" value="1"/>
</dbReference>
<evidence type="ECO:0000256" key="4">
    <source>
        <dbReference type="ARBA" id="ARBA00022989"/>
    </source>
</evidence>
<evidence type="ECO:0000256" key="5">
    <source>
        <dbReference type="ARBA" id="ARBA00023122"/>
    </source>
</evidence>
<proteinExistence type="predicted"/>
<dbReference type="RefSeq" id="WP_129647179.1">
    <property type="nucleotide sequence ID" value="NZ_LR215037.1"/>
</dbReference>
<evidence type="ECO:0000259" key="10">
    <source>
        <dbReference type="PROSITE" id="PS51371"/>
    </source>
</evidence>
<evidence type="ECO:0000256" key="2">
    <source>
        <dbReference type="ARBA" id="ARBA00022692"/>
    </source>
</evidence>
<reference evidence="12 13" key="1">
    <citation type="submission" date="2019-01" db="EMBL/GenBank/DDBJ databases">
        <authorList>
            <consortium name="Pathogen Informatics"/>
        </authorList>
    </citation>
    <scope>NUCLEOTIDE SEQUENCE [LARGE SCALE GENOMIC DNA]</scope>
    <source>
        <strain evidence="12 13">NCTC10168</strain>
    </source>
</reference>
<feature type="transmembrane region" description="Helical" evidence="9">
    <location>
        <begin position="6"/>
        <end position="27"/>
    </location>
</feature>
<feature type="transmembrane region" description="Helical" evidence="9">
    <location>
        <begin position="65"/>
        <end position="87"/>
    </location>
</feature>
<evidence type="ECO:0000259" key="11">
    <source>
        <dbReference type="PROSITE" id="PS51846"/>
    </source>
</evidence>
<dbReference type="OrthoDB" id="9798188at2"/>
<sequence>MNTQIIVEIILFIVLLMLLILSGIFSASETAYTSLNKGKIETMVEQKQFGAKIIKKQYEFFNQTLSTILICNNIVNIASSSLVSYLLSKWILTGENNHLVILISTAIMTPIIVLFGEILPKLIAKKHPEKTAKTFCYLLQALYYIFWPFTFPISKFGKKILITNTEKDVKNLIDVAQNEGVLEANESLMAQNALDLDSTKVNKHFIRIKDVYTIDSSASVLDALEIFKETNYSRLPVLKDNKLIGIVHLKDIFYLKKGKVINYFKPVPYTSVNQTLSSALEKMRLQKSQMAFVTKTTSNSEVIGIITMEDILEELVGEIYDEFDQEEWEDFFEISLELFHVSGSVKMKEIFKRLEIDLGIEESEAELTLKEFLSQKISHSLRKNSRFSQNDVNFRILWINDKTKEIKVEIELGKDIDRIETKELNIK</sequence>
<feature type="domain" description="CNNM transmembrane" evidence="11">
    <location>
        <begin position="4"/>
        <end position="186"/>
    </location>
</feature>
<evidence type="ECO:0000256" key="6">
    <source>
        <dbReference type="ARBA" id="ARBA00023136"/>
    </source>
</evidence>
<keyword evidence="6 8" id="KW-0472">Membrane</keyword>
<protein>
    <submittedName>
        <fullName evidence="12">Mg2+ and Co2+ transporter CorB</fullName>
    </submittedName>
</protein>
<keyword evidence="13" id="KW-1185">Reference proteome</keyword>
<evidence type="ECO:0000313" key="12">
    <source>
        <dbReference type="EMBL" id="VEU75785.1"/>
    </source>
</evidence>
<evidence type="ECO:0000256" key="8">
    <source>
        <dbReference type="PROSITE-ProRule" id="PRU01193"/>
    </source>
</evidence>
<evidence type="ECO:0000256" key="1">
    <source>
        <dbReference type="ARBA" id="ARBA00004141"/>
    </source>
</evidence>
<organism evidence="12 13">
    <name type="scientific">Mycoplasmopsis maculosa</name>
    <dbReference type="NCBI Taxonomy" id="114885"/>
    <lineage>
        <taxon>Bacteria</taxon>
        <taxon>Bacillati</taxon>
        <taxon>Mycoplasmatota</taxon>
        <taxon>Mycoplasmoidales</taxon>
        <taxon>Metamycoplasmataceae</taxon>
        <taxon>Mycoplasmopsis</taxon>
    </lineage>
</organism>
<keyword evidence="3" id="KW-0677">Repeat</keyword>
<feature type="domain" description="CBS" evidence="10">
    <location>
        <begin position="207"/>
        <end position="264"/>
    </location>
</feature>
<keyword evidence="5 7" id="KW-0129">CBS domain</keyword>
<dbReference type="Proteomes" id="UP000290243">
    <property type="component" value="Chromosome"/>
</dbReference>
<dbReference type="Gene3D" id="3.10.580.10">
    <property type="entry name" value="CBS-domain"/>
    <property type="match status" value="1"/>
</dbReference>
<dbReference type="PANTHER" id="PTHR22777:SF17">
    <property type="entry name" value="UPF0053 PROTEIN SLL0260"/>
    <property type="match status" value="1"/>
</dbReference>
<evidence type="ECO:0000256" key="3">
    <source>
        <dbReference type="ARBA" id="ARBA00022737"/>
    </source>
</evidence>
<keyword evidence="4 8" id="KW-1133">Transmembrane helix</keyword>
<feature type="transmembrane region" description="Helical" evidence="9">
    <location>
        <begin position="131"/>
        <end position="149"/>
    </location>
</feature>
<comment type="subcellular location">
    <subcellularLocation>
        <location evidence="1">Membrane</location>
        <topology evidence="1">Multi-pass membrane protein</topology>
    </subcellularLocation>
</comment>
<dbReference type="InterPro" id="IPR002550">
    <property type="entry name" value="CNNM"/>
</dbReference>
<dbReference type="SMART" id="SM00116">
    <property type="entry name" value="CBS"/>
    <property type="match status" value="2"/>
</dbReference>
<dbReference type="GO" id="GO:0005886">
    <property type="term" value="C:plasma membrane"/>
    <property type="evidence" value="ECO:0007669"/>
    <property type="project" value="TreeGrafter"/>
</dbReference>
<dbReference type="CDD" id="cd04590">
    <property type="entry name" value="CBS_pair_CorC_HlyC_assoc"/>
    <property type="match status" value="1"/>
</dbReference>
<dbReference type="Pfam" id="PF01595">
    <property type="entry name" value="CNNM"/>
    <property type="match status" value="1"/>
</dbReference>
<accession>A0A449B5E0</accession>
<dbReference type="PANTHER" id="PTHR22777">
    <property type="entry name" value="HEMOLYSIN-RELATED"/>
    <property type="match status" value="1"/>
</dbReference>
<evidence type="ECO:0000256" key="7">
    <source>
        <dbReference type="PROSITE-ProRule" id="PRU00703"/>
    </source>
</evidence>
<dbReference type="KEGG" id="mmau:NCTC10168_00719"/>
<dbReference type="InterPro" id="IPR046342">
    <property type="entry name" value="CBS_dom_sf"/>
</dbReference>
<evidence type="ECO:0000256" key="9">
    <source>
        <dbReference type="SAM" id="Phobius"/>
    </source>
</evidence>
<name>A0A449B5E0_9BACT</name>
<gene>
    <name evidence="12" type="ORF">NCTC10168_00719</name>
</gene>
<feature type="transmembrane region" description="Helical" evidence="9">
    <location>
        <begin position="99"/>
        <end position="119"/>
    </location>
</feature>
<dbReference type="InterPro" id="IPR044751">
    <property type="entry name" value="Ion_transp-like_CBS"/>
</dbReference>
<dbReference type="PROSITE" id="PS51371">
    <property type="entry name" value="CBS"/>
    <property type="match status" value="2"/>
</dbReference>
<evidence type="ECO:0000313" key="13">
    <source>
        <dbReference type="Proteomes" id="UP000290243"/>
    </source>
</evidence>